<dbReference type="OrthoDB" id="9799912at2"/>
<proteinExistence type="predicted"/>
<evidence type="ECO:0000313" key="2">
    <source>
        <dbReference type="Proteomes" id="UP000261284"/>
    </source>
</evidence>
<name>A0A3E1NME3_9BACT</name>
<dbReference type="GO" id="GO:0004519">
    <property type="term" value="F:endonuclease activity"/>
    <property type="evidence" value="ECO:0007669"/>
    <property type="project" value="InterPro"/>
</dbReference>
<sequence length="101" mass="11676">MVVISKAVLKEFSESHPDAVSALEKWYTDAQAADWKNFNEMKKSFNTVDAVGNDRYVFDIKGNHYRLITLILFKVRTVFILFVGTHKEYDKINAADVVFKK</sequence>
<dbReference type="GO" id="GO:0003723">
    <property type="term" value="F:RNA binding"/>
    <property type="evidence" value="ECO:0007669"/>
    <property type="project" value="InterPro"/>
</dbReference>
<dbReference type="RefSeq" id="WP_116847084.1">
    <property type="nucleotide sequence ID" value="NZ_QTJU01000002.1"/>
</dbReference>
<dbReference type="Proteomes" id="UP000261284">
    <property type="component" value="Unassembled WGS sequence"/>
</dbReference>
<organism evidence="1 2">
    <name type="scientific">Deminuibacter soli</name>
    <dbReference type="NCBI Taxonomy" id="2291815"/>
    <lineage>
        <taxon>Bacteria</taxon>
        <taxon>Pseudomonadati</taxon>
        <taxon>Bacteroidota</taxon>
        <taxon>Chitinophagia</taxon>
        <taxon>Chitinophagales</taxon>
        <taxon>Chitinophagaceae</taxon>
        <taxon>Deminuibacter</taxon>
    </lineage>
</organism>
<reference evidence="1 2" key="1">
    <citation type="submission" date="2018-08" db="EMBL/GenBank/DDBJ databases">
        <title>Chitinophagaceae sp. K23C18032701, a novel bacterium isolated from forest soil.</title>
        <authorList>
            <person name="Wang C."/>
        </authorList>
    </citation>
    <scope>NUCLEOTIDE SEQUENCE [LARGE SCALE GENOMIC DNA]</scope>
    <source>
        <strain evidence="1 2">K23C18032701</strain>
    </source>
</reference>
<dbReference type="GO" id="GO:0110001">
    <property type="term" value="C:toxin-antitoxin complex"/>
    <property type="evidence" value="ECO:0007669"/>
    <property type="project" value="InterPro"/>
</dbReference>
<comment type="caution">
    <text evidence="1">The sequence shown here is derived from an EMBL/GenBank/DDBJ whole genome shotgun (WGS) entry which is preliminary data.</text>
</comment>
<gene>
    <name evidence="1" type="ORF">DXN05_10120</name>
</gene>
<dbReference type="AlphaFoldDB" id="A0A3E1NME3"/>
<evidence type="ECO:0000313" key="1">
    <source>
        <dbReference type="EMBL" id="RFM29100.1"/>
    </source>
</evidence>
<dbReference type="InterPro" id="IPR018669">
    <property type="entry name" value="Toxin_HigB"/>
</dbReference>
<dbReference type="EMBL" id="QTJU01000002">
    <property type="protein sequence ID" value="RFM29100.1"/>
    <property type="molecule type" value="Genomic_DNA"/>
</dbReference>
<accession>A0A3E1NME3</accession>
<dbReference type="Pfam" id="PF09907">
    <property type="entry name" value="HigB_toxin"/>
    <property type="match status" value="1"/>
</dbReference>
<keyword evidence="2" id="KW-1185">Reference proteome</keyword>
<protein>
    <submittedName>
        <fullName evidence="1">Type II toxin-antitoxin system HigB family toxin</fullName>
    </submittedName>
</protein>